<accession>A0ACC0GRL6</accession>
<sequence length="109" mass="12506">MFYDAPDFSHHYFTFSLSIPILSCAAPATFKGFLIAMPRHHQQLIAYRLDSDDGLPKSSQVLHKVSVVFHLPFPCDDLHRWFTRVAILRFLVKDDGDGHVVPYAYLDTL</sequence>
<dbReference type="Proteomes" id="UP001060215">
    <property type="component" value="Chromosome 9"/>
</dbReference>
<keyword evidence="2" id="KW-1185">Reference proteome</keyword>
<reference evidence="1 2" key="1">
    <citation type="journal article" date="2022" name="Plant J.">
        <title>Chromosome-level genome of Camellia lanceoleosa provides a valuable resource for understanding genome evolution and self-incompatibility.</title>
        <authorList>
            <person name="Gong W."/>
            <person name="Xiao S."/>
            <person name="Wang L."/>
            <person name="Liao Z."/>
            <person name="Chang Y."/>
            <person name="Mo W."/>
            <person name="Hu G."/>
            <person name="Li W."/>
            <person name="Zhao G."/>
            <person name="Zhu H."/>
            <person name="Hu X."/>
            <person name="Ji K."/>
            <person name="Xiang X."/>
            <person name="Song Q."/>
            <person name="Yuan D."/>
            <person name="Jin S."/>
            <person name="Zhang L."/>
        </authorList>
    </citation>
    <scope>NUCLEOTIDE SEQUENCE [LARGE SCALE GENOMIC DNA]</scope>
    <source>
        <strain evidence="1">SQ_2022a</strain>
    </source>
</reference>
<evidence type="ECO:0000313" key="2">
    <source>
        <dbReference type="Proteomes" id="UP001060215"/>
    </source>
</evidence>
<evidence type="ECO:0000313" key="1">
    <source>
        <dbReference type="EMBL" id="KAI8002910.1"/>
    </source>
</evidence>
<name>A0ACC0GRL6_9ERIC</name>
<comment type="caution">
    <text evidence="1">The sequence shown here is derived from an EMBL/GenBank/DDBJ whole genome shotgun (WGS) entry which is preliminary data.</text>
</comment>
<gene>
    <name evidence="1" type="ORF">LOK49_LG08G03406</name>
</gene>
<protein>
    <submittedName>
        <fullName evidence="1">Uncharacterized protein</fullName>
    </submittedName>
</protein>
<proteinExistence type="predicted"/>
<dbReference type="EMBL" id="CM045766">
    <property type="protein sequence ID" value="KAI8002910.1"/>
    <property type="molecule type" value="Genomic_DNA"/>
</dbReference>
<organism evidence="1 2">
    <name type="scientific">Camellia lanceoleosa</name>
    <dbReference type="NCBI Taxonomy" id="1840588"/>
    <lineage>
        <taxon>Eukaryota</taxon>
        <taxon>Viridiplantae</taxon>
        <taxon>Streptophyta</taxon>
        <taxon>Embryophyta</taxon>
        <taxon>Tracheophyta</taxon>
        <taxon>Spermatophyta</taxon>
        <taxon>Magnoliopsida</taxon>
        <taxon>eudicotyledons</taxon>
        <taxon>Gunneridae</taxon>
        <taxon>Pentapetalae</taxon>
        <taxon>asterids</taxon>
        <taxon>Ericales</taxon>
        <taxon>Theaceae</taxon>
        <taxon>Camellia</taxon>
    </lineage>
</organism>